<evidence type="ECO:0008006" key="3">
    <source>
        <dbReference type="Google" id="ProtNLM"/>
    </source>
</evidence>
<name>A0A8S1RX01_9CILI</name>
<organism evidence="1 2">
    <name type="scientific">Paramecium pentaurelia</name>
    <dbReference type="NCBI Taxonomy" id="43138"/>
    <lineage>
        <taxon>Eukaryota</taxon>
        <taxon>Sar</taxon>
        <taxon>Alveolata</taxon>
        <taxon>Ciliophora</taxon>
        <taxon>Intramacronucleata</taxon>
        <taxon>Oligohymenophorea</taxon>
        <taxon>Peniculida</taxon>
        <taxon>Parameciidae</taxon>
        <taxon>Paramecium</taxon>
    </lineage>
</organism>
<reference evidence="1" key="1">
    <citation type="submission" date="2021-01" db="EMBL/GenBank/DDBJ databases">
        <authorList>
            <consortium name="Genoscope - CEA"/>
            <person name="William W."/>
        </authorList>
    </citation>
    <scope>NUCLEOTIDE SEQUENCE</scope>
</reference>
<evidence type="ECO:0000313" key="2">
    <source>
        <dbReference type="Proteomes" id="UP000689195"/>
    </source>
</evidence>
<dbReference type="Proteomes" id="UP000689195">
    <property type="component" value="Unassembled WGS sequence"/>
</dbReference>
<dbReference type="AlphaFoldDB" id="A0A8S1RX01"/>
<comment type="caution">
    <text evidence="1">The sequence shown here is derived from an EMBL/GenBank/DDBJ whole genome shotgun (WGS) entry which is preliminary data.</text>
</comment>
<gene>
    <name evidence="1" type="ORF">PPENT_87.1.T0010347</name>
</gene>
<dbReference type="OrthoDB" id="311059at2759"/>
<sequence>MCTHLQSGQESQSLIVICENEDCHYKYHPQCMKCSFKICQKHLNELITGEKKIIDLFNQLQLKYEQMEKLAFNLNQSINKCLTKILSHSRLILNQIQQFIDNGLFQDVIPLNFNIDYILDILDEINKEIQNKFQQIEVYIYELSKPQNLYQQKQSKIYQKRSILFEQEDHLQLSLEAINISLNMNSLSLFSIYQKGNILFKQNQFEESLKYLLKVFFLSKQSKKKELKFQIYITLQENCLFKMKQYNYLINLSNTYQKEFDYNNVSMLKSFALFNQMQYEQALNSLNEIKIDKINHVEASKFKDICEQAQKSIKDQKEKSNISFQQEILQSSISHSSQIKQGKKNSEIEIQNTQTNQIGTIVNLFKQTLFKLATILFEQDDEKCAFLQQNNLFLLEMKGNKISIVDHQNAHIIESQVNFYKVNRISPNQG</sequence>
<accession>A0A8S1RX01</accession>
<protein>
    <recommendedName>
        <fullName evidence="3">Tetratricopeptide repeat protein</fullName>
    </recommendedName>
</protein>
<evidence type="ECO:0000313" key="1">
    <source>
        <dbReference type="EMBL" id="CAD8131910.1"/>
    </source>
</evidence>
<keyword evidence="2" id="KW-1185">Reference proteome</keyword>
<proteinExistence type="predicted"/>
<dbReference type="EMBL" id="CAJJDO010000001">
    <property type="protein sequence ID" value="CAD8131910.1"/>
    <property type="molecule type" value="Genomic_DNA"/>
</dbReference>